<dbReference type="InterPro" id="IPR037158">
    <property type="entry name" value="Thr_synth_N_sf"/>
</dbReference>
<sequence>MQYFSTNNPDHKVSLSQAVIKGLAPDNGLYMPERIPVLSQESIESFSQKSFQEIGYEVIGALFSEDLSQSQIKELVDHTLIFDAPLVKVEEDVYSLELFHGPTLAFKDFGARFCSKLMSMLQAKSDKTVRVLVATSGDTGSAVANGFLGVEGVEVIILFPKGKVSLLQEKQFTTLGQNITALEVEGVFDDCQTLVKQAFLDPELNEKLLLTSANSINIARWIPQCLYYFYAYSRLPKAGKKVVFAVPSGNFGNIGAGILAQQMGLPIDSFVAATNVNKVVPDYLSGEAFSAKPSIQTVSNSMDVGNPSNFPRLLSLYGNDEKLFREKVKGYFYSDEETVQAIQAVQPKGYTMDPHGAVGYLGLKDFMSENSDCVGVFLETAHPGKFRDVVEEALGEKLVLPERLAAFLEGEKKVISMGKGFEEFKGFLEWLF</sequence>
<dbReference type="EC" id="4.2.3.1" evidence="4 11"/>
<evidence type="ECO:0000313" key="14">
    <source>
        <dbReference type="EMBL" id="GAA0878507.1"/>
    </source>
</evidence>
<keyword evidence="15" id="KW-1185">Reference proteome</keyword>
<evidence type="ECO:0000256" key="7">
    <source>
        <dbReference type="ARBA" id="ARBA00022697"/>
    </source>
</evidence>
<dbReference type="Gene3D" id="3.90.1380.10">
    <property type="entry name" value="Threonine synthase, N-terminal domain"/>
    <property type="match status" value="1"/>
</dbReference>
<evidence type="ECO:0000256" key="8">
    <source>
        <dbReference type="ARBA" id="ARBA00022898"/>
    </source>
</evidence>
<comment type="catalytic activity">
    <reaction evidence="10">
        <text>O-phospho-L-homoserine + H2O = L-threonine + phosphate</text>
        <dbReference type="Rhea" id="RHEA:10840"/>
        <dbReference type="ChEBI" id="CHEBI:15377"/>
        <dbReference type="ChEBI" id="CHEBI:43474"/>
        <dbReference type="ChEBI" id="CHEBI:57590"/>
        <dbReference type="ChEBI" id="CHEBI:57926"/>
        <dbReference type="EC" id="4.2.3.1"/>
    </reaction>
</comment>
<feature type="domain" description="Tryptophan synthase beta chain-like PALP" evidence="12">
    <location>
        <begin position="93"/>
        <end position="364"/>
    </location>
</feature>
<comment type="pathway">
    <text evidence="2">Amino-acid biosynthesis; L-threonine biosynthesis; L-threonine from L-aspartate: step 5/5.</text>
</comment>
<comment type="cofactor">
    <cofactor evidence="1">
        <name>pyridoxal 5'-phosphate</name>
        <dbReference type="ChEBI" id="CHEBI:597326"/>
    </cofactor>
</comment>
<evidence type="ECO:0000256" key="9">
    <source>
        <dbReference type="ARBA" id="ARBA00023239"/>
    </source>
</evidence>
<dbReference type="InterPro" id="IPR029144">
    <property type="entry name" value="Thr_synth_N"/>
</dbReference>
<evidence type="ECO:0000259" key="12">
    <source>
        <dbReference type="Pfam" id="PF00291"/>
    </source>
</evidence>
<accession>A0ABP3YFH8</accession>
<evidence type="ECO:0000256" key="4">
    <source>
        <dbReference type="ARBA" id="ARBA00013028"/>
    </source>
</evidence>
<keyword evidence="6" id="KW-0028">Amino-acid biosynthesis</keyword>
<dbReference type="InterPro" id="IPR036052">
    <property type="entry name" value="TrpB-like_PALP_sf"/>
</dbReference>
<dbReference type="InterPro" id="IPR001926">
    <property type="entry name" value="TrpB-like_PALP"/>
</dbReference>
<evidence type="ECO:0000256" key="1">
    <source>
        <dbReference type="ARBA" id="ARBA00001933"/>
    </source>
</evidence>
<proteinExistence type="inferred from homology"/>
<dbReference type="RefSeq" id="WP_343849972.1">
    <property type="nucleotide sequence ID" value="NZ_BAAAFI010000006.1"/>
</dbReference>
<dbReference type="PROSITE" id="PS00165">
    <property type="entry name" value="DEHYDRATASE_SER_THR"/>
    <property type="match status" value="1"/>
</dbReference>
<dbReference type="Pfam" id="PF00291">
    <property type="entry name" value="PALP"/>
    <property type="match status" value="1"/>
</dbReference>
<organism evidence="14 15">
    <name type="scientific">Algoriphagus jejuensis</name>
    <dbReference type="NCBI Taxonomy" id="419934"/>
    <lineage>
        <taxon>Bacteria</taxon>
        <taxon>Pseudomonadati</taxon>
        <taxon>Bacteroidota</taxon>
        <taxon>Cytophagia</taxon>
        <taxon>Cytophagales</taxon>
        <taxon>Cyclobacteriaceae</taxon>
        <taxon>Algoriphagus</taxon>
    </lineage>
</organism>
<evidence type="ECO:0000256" key="3">
    <source>
        <dbReference type="ARBA" id="ARBA00005517"/>
    </source>
</evidence>
<dbReference type="PANTHER" id="PTHR42690">
    <property type="entry name" value="THREONINE SYNTHASE FAMILY MEMBER"/>
    <property type="match status" value="1"/>
</dbReference>
<feature type="domain" description="Threonine synthase N-terminal" evidence="13">
    <location>
        <begin position="2"/>
        <end position="79"/>
    </location>
</feature>
<comment type="similarity">
    <text evidence="3">Belongs to the threonine synthase family.</text>
</comment>
<evidence type="ECO:0000313" key="15">
    <source>
        <dbReference type="Proteomes" id="UP001500469"/>
    </source>
</evidence>
<comment type="caution">
    <text evidence="14">The sequence shown here is derived from an EMBL/GenBank/DDBJ whole genome shotgun (WGS) entry which is preliminary data.</text>
</comment>
<dbReference type="InterPro" id="IPR051166">
    <property type="entry name" value="Threonine_Synthase"/>
</dbReference>
<keyword evidence="7" id="KW-0791">Threonine biosynthesis</keyword>
<dbReference type="Pfam" id="PF14821">
    <property type="entry name" value="Thr_synth_N"/>
    <property type="match status" value="1"/>
</dbReference>
<evidence type="ECO:0000256" key="6">
    <source>
        <dbReference type="ARBA" id="ARBA00022605"/>
    </source>
</evidence>
<evidence type="ECO:0000256" key="11">
    <source>
        <dbReference type="NCBIfam" id="TIGR00260"/>
    </source>
</evidence>
<reference evidence="15" key="1">
    <citation type="journal article" date="2019" name="Int. J. Syst. Evol. Microbiol.">
        <title>The Global Catalogue of Microorganisms (GCM) 10K type strain sequencing project: providing services to taxonomists for standard genome sequencing and annotation.</title>
        <authorList>
            <consortium name="The Broad Institute Genomics Platform"/>
            <consortium name="The Broad Institute Genome Sequencing Center for Infectious Disease"/>
            <person name="Wu L."/>
            <person name="Ma J."/>
        </authorList>
    </citation>
    <scope>NUCLEOTIDE SEQUENCE [LARGE SCALE GENOMIC DNA]</scope>
    <source>
        <strain evidence="15">JCM 16112</strain>
    </source>
</reference>
<dbReference type="Gene3D" id="3.40.50.1100">
    <property type="match status" value="2"/>
</dbReference>
<dbReference type="InterPro" id="IPR000634">
    <property type="entry name" value="Ser/Thr_deHydtase_PyrdxlP-BS"/>
</dbReference>
<dbReference type="NCBIfam" id="TIGR00260">
    <property type="entry name" value="thrC"/>
    <property type="match status" value="1"/>
</dbReference>
<evidence type="ECO:0000256" key="5">
    <source>
        <dbReference type="ARBA" id="ARBA00018679"/>
    </source>
</evidence>
<evidence type="ECO:0000259" key="13">
    <source>
        <dbReference type="Pfam" id="PF14821"/>
    </source>
</evidence>
<gene>
    <name evidence="14" type="primary">thrC</name>
    <name evidence="14" type="ORF">GCM10009119_14750</name>
</gene>
<keyword evidence="9" id="KW-0456">Lyase</keyword>
<protein>
    <recommendedName>
        <fullName evidence="5 11">Threonine synthase</fullName>
        <ecNumber evidence="4 11">4.2.3.1</ecNumber>
    </recommendedName>
</protein>
<name>A0ABP3YFH8_9BACT</name>
<evidence type="ECO:0000256" key="2">
    <source>
        <dbReference type="ARBA" id="ARBA00004979"/>
    </source>
</evidence>
<dbReference type="SUPFAM" id="SSF53686">
    <property type="entry name" value="Tryptophan synthase beta subunit-like PLP-dependent enzymes"/>
    <property type="match status" value="1"/>
</dbReference>
<keyword evidence="8" id="KW-0663">Pyridoxal phosphate</keyword>
<dbReference type="InterPro" id="IPR004450">
    <property type="entry name" value="Thr_synthase-like"/>
</dbReference>
<dbReference type="PANTHER" id="PTHR42690:SF1">
    <property type="entry name" value="THREONINE SYNTHASE-LIKE 2"/>
    <property type="match status" value="1"/>
</dbReference>
<dbReference type="EMBL" id="BAAAFI010000006">
    <property type="protein sequence ID" value="GAA0878507.1"/>
    <property type="molecule type" value="Genomic_DNA"/>
</dbReference>
<evidence type="ECO:0000256" key="10">
    <source>
        <dbReference type="ARBA" id="ARBA00049144"/>
    </source>
</evidence>
<dbReference type="Proteomes" id="UP001500469">
    <property type="component" value="Unassembled WGS sequence"/>
</dbReference>